<dbReference type="InterPro" id="IPR000387">
    <property type="entry name" value="Tyr_Pase_dom"/>
</dbReference>
<evidence type="ECO:0000259" key="2">
    <source>
        <dbReference type="PROSITE" id="PS50055"/>
    </source>
</evidence>
<evidence type="ECO:0000313" key="5">
    <source>
        <dbReference type="Proteomes" id="UP001162480"/>
    </source>
</evidence>
<dbReference type="Pfam" id="PF00102">
    <property type="entry name" value="Y_phosphatase"/>
    <property type="match status" value="1"/>
</dbReference>
<dbReference type="PANTHER" id="PTHR45706">
    <property type="entry name" value="TYROSINE-PROTEIN PHOSPHATASE"/>
    <property type="match status" value="1"/>
</dbReference>
<reference evidence="4" key="1">
    <citation type="submission" date="2023-08" db="EMBL/GenBank/DDBJ databases">
        <authorList>
            <person name="Alioto T."/>
            <person name="Alioto T."/>
            <person name="Gomez Garrido J."/>
        </authorList>
    </citation>
    <scope>NUCLEOTIDE SEQUENCE</scope>
</reference>
<feature type="compositionally biased region" description="Basic and acidic residues" evidence="1">
    <location>
        <begin position="313"/>
        <end position="322"/>
    </location>
</feature>
<dbReference type="InterPro" id="IPR029021">
    <property type="entry name" value="Prot-tyrosine_phosphatase-like"/>
</dbReference>
<organism evidence="4 5">
    <name type="scientific">Octopus vulgaris</name>
    <name type="common">Common octopus</name>
    <dbReference type="NCBI Taxonomy" id="6645"/>
    <lineage>
        <taxon>Eukaryota</taxon>
        <taxon>Metazoa</taxon>
        <taxon>Spiralia</taxon>
        <taxon>Lophotrochozoa</taxon>
        <taxon>Mollusca</taxon>
        <taxon>Cephalopoda</taxon>
        <taxon>Coleoidea</taxon>
        <taxon>Octopodiformes</taxon>
        <taxon>Octopoda</taxon>
        <taxon>Incirrata</taxon>
        <taxon>Octopodidae</taxon>
        <taxon>Octopus</taxon>
    </lineage>
</organism>
<protein>
    <submittedName>
        <fullName evidence="4">Tyrosinenon14-likereceptorprotein phosphatase non-receptor type 14 21</fullName>
    </submittedName>
</protein>
<keyword evidence="5" id="KW-1185">Reference proteome</keyword>
<dbReference type="InterPro" id="IPR003595">
    <property type="entry name" value="Tyr_Pase_cat"/>
</dbReference>
<dbReference type="PROSITE" id="PS50056">
    <property type="entry name" value="TYR_PHOSPHATASE_2"/>
    <property type="match status" value="1"/>
</dbReference>
<name>A0AA36B604_OCTVU</name>
<dbReference type="SMART" id="SM00404">
    <property type="entry name" value="PTPc_motif"/>
    <property type="match status" value="1"/>
</dbReference>
<gene>
    <name evidence="4" type="ORF">OCTVUL_1B014633</name>
</gene>
<feature type="domain" description="Tyrosine-protein phosphatase" evidence="2">
    <location>
        <begin position="401"/>
        <end position="666"/>
    </location>
</feature>
<feature type="region of interest" description="Disordered" evidence="1">
    <location>
        <begin position="236"/>
        <end position="284"/>
    </location>
</feature>
<dbReference type="EMBL" id="OX597822">
    <property type="protein sequence ID" value="CAI9728038.1"/>
    <property type="molecule type" value="Genomic_DNA"/>
</dbReference>
<dbReference type="PROSITE" id="PS50055">
    <property type="entry name" value="TYR_PHOSPHATASE_PTP"/>
    <property type="match status" value="1"/>
</dbReference>
<dbReference type="SMART" id="SM00194">
    <property type="entry name" value="PTPc"/>
    <property type="match status" value="1"/>
</dbReference>
<dbReference type="InterPro" id="IPR000242">
    <property type="entry name" value="PTP_cat"/>
</dbReference>
<dbReference type="PANTHER" id="PTHR45706:SF1">
    <property type="entry name" value="PEZ, ISOFORM A"/>
    <property type="match status" value="1"/>
</dbReference>
<dbReference type="PRINTS" id="PR00700">
    <property type="entry name" value="PRTYPHPHTASE"/>
</dbReference>
<dbReference type="Proteomes" id="UP001162480">
    <property type="component" value="Chromosome 9"/>
</dbReference>
<feature type="compositionally biased region" description="Basic and acidic residues" evidence="1">
    <location>
        <begin position="236"/>
        <end position="251"/>
    </location>
</feature>
<accession>A0AA36B604</accession>
<proteinExistence type="predicted"/>
<dbReference type="Gene3D" id="3.90.190.10">
    <property type="entry name" value="Protein tyrosine phosphatase superfamily"/>
    <property type="match status" value="1"/>
</dbReference>
<feature type="region of interest" description="Disordered" evidence="1">
    <location>
        <begin position="300"/>
        <end position="326"/>
    </location>
</feature>
<evidence type="ECO:0000256" key="1">
    <source>
        <dbReference type="SAM" id="MobiDB-lite"/>
    </source>
</evidence>
<evidence type="ECO:0000313" key="4">
    <source>
        <dbReference type="EMBL" id="CAI9728038.1"/>
    </source>
</evidence>
<dbReference type="GO" id="GO:0004725">
    <property type="term" value="F:protein tyrosine phosphatase activity"/>
    <property type="evidence" value="ECO:0007669"/>
    <property type="project" value="InterPro"/>
</dbReference>
<dbReference type="AlphaFoldDB" id="A0AA36B604"/>
<dbReference type="SUPFAM" id="SSF52799">
    <property type="entry name" value="(Phosphotyrosine protein) phosphatases II"/>
    <property type="match status" value="1"/>
</dbReference>
<evidence type="ECO:0000259" key="3">
    <source>
        <dbReference type="PROSITE" id="PS50056"/>
    </source>
</evidence>
<feature type="domain" description="Tyrosine specific protein phosphatases" evidence="3">
    <location>
        <begin position="580"/>
        <end position="657"/>
    </location>
</feature>
<sequence length="684" mass="78312">MVKYLRSPDAFLLKWSDIAAVTRSQKSSIIIQQLSRSIQLELADKKRAKYFFQMAFLLMHFYQDNPEFCDRSTKEPAKPDGYESYSLLLSSSQSETLRSVLRYQQSLTSIPDNVRSSPKSLYEATETAQYLLAQPSRPEQTALGATEAITSPSKPLTSVSAAEIRLDEELFLTGSKDIKYEAKKLNKSSQTQSFYISMINERFQKYTETSPMHLLSQTLKNILQYLDAIEKAESETQADIKSKQSTEKHFSDSQPLRESGIPNRYPPKYPFPKTKSKDTDIDPAKPITVGQILKRVQDIQVRDKSTEPVSPAKLEKSKESKVSETQTMLPSRKYTYLEPAVTEPTYQALSKSELLALESSKGAVHKHSKKPFIMVASGAFKDIRSRDKYENLQRKLNEGEVFTEFRSTGVKSQMPCSVGCHVDNLSRNRYQSIVPYDENRVQLSGRPDNMFGYINASSIKWRRGLHKLSFIAAQAPLKNTVEDFWQMIWEQKVSIIIMLNARDDEDKLLCCQYWPQEWNLDQKFQSGPFTVTFHTYRRTPEYFLDVLTITNASGEQQLISNLYFTQWSGDDCPCDLSIFVSILEEIDSVQNLMRTKDPVQAPIAVLCHDGVGRTGVLIMSYIMKYCLKHDIEMNISHLLGFLRSNRMFMVTSLKQYISVHEALIYFLKGLFAPSKSYLVGPFRI</sequence>